<protein>
    <submittedName>
        <fullName evidence="14">TMEM175 family protein</fullName>
    </submittedName>
</protein>
<feature type="transmembrane region" description="Helical" evidence="13">
    <location>
        <begin position="68"/>
        <end position="90"/>
    </location>
</feature>
<keyword evidence="5 13" id="KW-0812">Transmembrane</keyword>
<organism evidence="14 15">
    <name type="scientific">Lactococcus nasutitermitis</name>
    <dbReference type="NCBI Taxonomy" id="1652957"/>
    <lineage>
        <taxon>Bacteria</taxon>
        <taxon>Bacillati</taxon>
        <taxon>Bacillota</taxon>
        <taxon>Bacilli</taxon>
        <taxon>Lactobacillales</taxon>
        <taxon>Streptococcaceae</taxon>
        <taxon>Lactococcus</taxon>
    </lineage>
</organism>
<feature type="transmembrane region" description="Helical" evidence="13">
    <location>
        <begin position="102"/>
        <end position="121"/>
    </location>
</feature>
<proteinExistence type="inferred from homology"/>
<evidence type="ECO:0000256" key="9">
    <source>
        <dbReference type="ARBA" id="ARBA00023065"/>
    </source>
</evidence>
<evidence type="ECO:0000256" key="3">
    <source>
        <dbReference type="ARBA" id="ARBA00022448"/>
    </source>
</evidence>
<dbReference type="InterPro" id="IPR010617">
    <property type="entry name" value="TMEM175-like"/>
</dbReference>
<name>A0ABV9JF25_9LACT</name>
<evidence type="ECO:0000313" key="14">
    <source>
        <dbReference type="EMBL" id="MFC4653323.1"/>
    </source>
</evidence>
<evidence type="ECO:0000256" key="2">
    <source>
        <dbReference type="ARBA" id="ARBA00006920"/>
    </source>
</evidence>
<evidence type="ECO:0000256" key="4">
    <source>
        <dbReference type="ARBA" id="ARBA00022538"/>
    </source>
</evidence>
<keyword evidence="7" id="KW-0630">Potassium</keyword>
<comment type="subcellular location">
    <subcellularLocation>
        <location evidence="1">Membrane</location>
        <topology evidence="1">Multi-pass membrane protein</topology>
    </subcellularLocation>
</comment>
<evidence type="ECO:0000256" key="7">
    <source>
        <dbReference type="ARBA" id="ARBA00022958"/>
    </source>
</evidence>
<feature type="transmembrane region" description="Helical" evidence="13">
    <location>
        <begin position="142"/>
        <end position="160"/>
    </location>
</feature>
<gene>
    <name evidence="14" type="ORF">ACFO26_10460</name>
</gene>
<evidence type="ECO:0000313" key="15">
    <source>
        <dbReference type="Proteomes" id="UP001595987"/>
    </source>
</evidence>
<keyword evidence="3" id="KW-0813">Transport</keyword>
<evidence type="ECO:0000256" key="6">
    <source>
        <dbReference type="ARBA" id="ARBA00022826"/>
    </source>
</evidence>
<keyword evidence="10 13" id="KW-0472">Membrane</keyword>
<keyword evidence="8 13" id="KW-1133">Transmembrane helix</keyword>
<keyword evidence="4" id="KW-0633">Potassium transport</keyword>
<evidence type="ECO:0000256" key="13">
    <source>
        <dbReference type="SAM" id="Phobius"/>
    </source>
</evidence>
<evidence type="ECO:0000256" key="11">
    <source>
        <dbReference type="ARBA" id="ARBA00023303"/>
    </source>
</evidence>
<evidence type="ECO:0000256" key="1">
    <source>
        <dbReference type="ARBA" id="ARBA00004141"/>
    </source>
</evidence>
<comment type="similarity">
    <text evidence="2">Belongs to the TMEM175 family.</text>
</comment>
<comment type="caution">
    <text evidence="14">The sequence shown here is derived from an EMBL/GenBank/DDBJ whole genome shotgun (WGS) entry which is preliminary data.</text>
</comment>
<dbReference type="Proteomes" id="UP001595987">
    <property type="component" value="Unassembled WGS sequence"/>
</dbReference>
<feature type="transmembrane region" description="Helical" evidence="13">
    <location>
        <begin position="12"/>
        <end position="29"/>
    </location>
</feature>
<dbReference type="Pfam" id="PF06736">
    <property type="entry name" value="TMEM175"/>
    <property type="match status" value="1"/>
</dbReference>
<keyword evidence="11" id="KW-0407">Ion channel</keyword>
<dbReference type="EMBL" id="JBHSGD010000010">
    <property type="protein sequence ID" value="MFC4653323.1"/>
    <property type="molecule type" value="Genomic_DNA"/>
</dbReference>
<feature type="transmembrane region" description="Helical" evidence="13">
    <location>
        <begin position="35"/>
        <end position="56"/>
    </location>
</feature>
<evidence type="ECO:0000256" key="10">
    <source>
        <dbReference type="ARBA" id="ARBA00023136"/>
    </source>
</evidence>
<dbReference type="PANTHER" id="PTHR31462">
    <property type="entry name" value="ENDOSOMAL/LYSOSOMAL POTASSIUM CHANNEL TMEM175"/>
    <property type="match status" value="1"/>
</dbReference>
<keyword evidence="6" id="KW-0631">Potassium channel</keyword>
<evidence type="ECO:0000256" key="12">
    <source>
        <dbReference type="ARBA" id="ARBA00034430"/>
    </source>
</evidence>
<evidence type="ECO:0000256" key="8">
    <source>
        <dbReference type="ARBA" id="ARBA00022989"/>
    </source>
</evidence>
<sequence>MSKNRIESLSDGIFSIVITLMVFNFKIPTDGKLSTSFYAMLFAYFTSFVLVTSFWISHHHEINALRRVDSTILWVNNLTLLPITLLPFTTGFHGTFPNSKEAALFYSGNYLLITIGLYTLGNFVSKRSDVEHDAYASHINHVRTTMMVLCIILIILAYFIPASTSFSILLATVFWVFFVTFTRKKNNISL</sequence>
<dbReference type="RefSeq" id="WP_213536503.1">
    <property type="nucleotide sequence ID" value="NZ_BOVQ01000007.1"/>
</dbReference>
<accession>A0ABV9JF25</accession>
<reference evidence="15" key="1">
    <citation type="journal article" date="2019" name="Int. J. Syst. Evol. Microbiol.">
        <title>The Global Catalogue of Microorganisms (GCM) 10K type strain sequencing project: providing services to taxonomists for standard genome sequencing and annotation.</title>
        <authorList>
            <consortium name="The Broad Institute Genomics Platform"/>
            <consortium name="The Broad Institute Genome Sequencing Center for Infectious Disease"/>
            <person name="Wu L."/>
            <person name="Ma J."/>
        </authorList>
    </citation>
    <scope>NUCLEOTIDE SEQUENCE [LARGE SCALE GENOMIC DNA]</scope>
    <source>
        <strain evidence="15">CCUG 63287</strain>
    </source>
</reference>
<dbReference type="PANTHER" id="PTHR31462:SF5">
    <property type="entry name" value="ENDOSOMAL_LYSOSOMAL PROTON CHANNEL TMEM175"/>
    <property type="match status" value="1"/>
</dbReference>
<evidence type="ECO:0000256" key="5">
    <source>
        <dbReference type="ARBA" id="ARBA00022692"/>
    </source>
</evidence>
<keyword evidence="15" id="KW-1185">Reference proteome</keyword>
<keyword evidence="9" id="KW-0406">Ion transport</keyword>
<comment type="catalytic activity">
    <reaction evidence="12">
        <text>K(+)(in) = K(+)(out)</text>
        <dbReference type="Rhea" id="RHEA:29463"/>
        <dbReference type="ChEBI" id="CHEBI:29103"/>
    </reaction>
</comment>